<organism evidence="1 2">
    <name type="scientific">Labilibaculum antarcticum</name>
    <dbReference type="NCBI Taxonomy" id="1717717"/>
    <lineage>
        <taxon>Bacteria</taxon>
        <taxon>Pseudomonadati</taxon>
        <taxon>Bacteroidota</taxon>
        <taxon>Bacteroidia</taxon>
        <taxon>Marinilabiliales</taxon>
        <taxon>Marinifilaceae</taxon>
        <taxon>Labilibaculum</taxon>
    </lineage>
</organism>
<name>A0A1Y1CNU8_9BACT</name>
<gene>
    <name evidence="1" type="ORF">ALGA_3652</name>
</gene>
<accession>A0A1Y1CNU8</accession>
<sequence length="252" mass="28979">MSELQNYQDSLEEIQAVTREAVKHCNLPFEIFIHEAKKVCNIAEEDIAVLAPLGLQQEKIERCNVLTGALLTAELNWENQNTERKEAMAKWKADAPKMNEQISDMYATMRFAYRNNQRLLAILDTISEGDSNADAVMDLARLGSLAKENPEPLQAISYDMEQCNTALTEAERMSALLAEVNGNMYVDDEKKVIRDKAYTLVKVLVDEIREYGKFAFRKDEDHVRLYASKYQRDRKAEYRRTKIENEVDAEQA</sequence>
<dbReference type="RefSeq" id="WP_096431825.1">
    <property type="nucleotide sequence ID" value="NZ_AP018042.1"/>
</dbReference>
<reference evidence="1 2" key="1">
    <citation type="journal article" date="2018" name="Mar. Genomics">
        <title>Complete genome sequence of Marinifilaceae bacterium strain SPP2, isolated from the Antarctic marine sediment.</title>
        <authorList>
            <person name="Watanabe M."/>
            <person name="Kojima H."/>
            <person name="Fukui M."/>
        </authorList>
    </citation>
    <scope>NUCLEOTIDE SEQUENCE [LARGE SCALE GENOMIC DNA]</scope>
    <source>
        <strain evidence="1 2">SPP2</strain>
    </source>
</reference>
<dbReference type="KEGG" id="mbas:ALGA_3652"/>
<evidence type="ECO:0000313" key="2">
    <source>
        <dbReference type="Proteomes" id="UP000218267"/>
    </source>
</evidence>
<evidence type="ECO:0000313" key="1">
    <source>
        <dbReference type="EMBL" id="BAX81944.1"/>
    </source>
</evidence>
<reference evidence="2" key="2">
    <citation type="journal article" date="2020" name="Antonie Van Leeuwenhoek">
        <title>Labilibaculum antarcticum sp. nov., a novel facultative anaerobic, psychrotorelant bacterium isolated from marine sediment of Antarctica.</title>
        <authorList>
            <person name="Watanabe M."/>
            <person name="Kojima H."/>
            <person name="Fukui M."/>
        </authorList>
    </citation>
    <scope>NUCLEOTIDE SEQUENCE [LARGE SCALE GENOMIC DNA]</scope>
    <source>
        <strain evidence="2">SPP2</strain>
    </source>
</reference>
<keyword evidence="2" id="KW-1185">Reference proteome</keyword>
<dbReference type="OrthoDB" id="1115578at2"/>
<proteinExistence type="predicted"/>
<protein>
    <submittedName>
        <fullName evidence="1">Uncharacterized protein</fullName>
    </submittedName>
</protein>
<dbReference type="EMBL" id="AP018042">
    <property type="protein sequence ID" value="BAX81944.1"/>
    <property type="molecule type" value="Genomic_DNA"/>
</dbReference>
<dbReference type="AlphaFoldDB" id="A0A1Y1CNU8"/>
<dbReference type="Proteomes" id="UP000218267">
    <property type="component" value="Chromosome"/>
</dbReference>